<keyword evidence="1" id="KW-0472">Membrane</keyword>
<dbReference type="Proteomes" id="UP000663872">
    <property type="component" value="Unassembled WGS sequence"/>
</dbReference>
<accession>A0A817WRU6</accession>
<feature type="transmembrane region" description="Helical" evidence="1">
    <location>
        <begin position="33"/>
        <end position="51"/>
    </location>
</feature>
<dbReference type="Proteomes" id="UP000663869">
    <property type="component" value="Unassembled WGS sequence"/>
</dbReference>
<dbReference type="EMBL" id="CAJNYT010000648">
    <property type="protein sequence ID" value="CAF3359540.1"/>
    <property type="molecule type" value="Genomic_DNA"/>
</dbReference>
<evidence type="ECO:0000313" key="3">
    <source>
        <dbReference type="EMBL" id="CAF3468443.1"/>
    </source>
</evidence>
<evidence type="ECO:0000313" key="2">
    <source>
        <dbReference type="EMBL" id="CAF3359540.1"/>
    </source>
</evidence>
<proteinExistence type="predicted"/>
<gene>
    <name evidence="3" type="ORF">FME351_LOCUS14644</name>
    <name evidence="2" type="ORF">GRG538_LOCUS6294</name>
</gene>
<keyword evidence="1" id="KW-1133">Transmembrane helix</keyword>
<reference evidence="2" key="1">
    <citation type="submission" date="2021-02" db="EMBL/GenBank/DDBJ databases">
        <authorList>
            <person name="Nowell W R."/>
        </authorList>
    </citation>
    <scope>NUCLEOTIDE SEQUENCE</scope>
</reference>
<protein>
    <submittedName>
        <fullName evidence="2">Uncharacterized protein</fullName>
    </submittedName>
</protein>
<organism evidence="2 4">
    <name type="scientific">Rotaria socialis</name>
    <dbReference type="NCBI Taxonomy" id="392032"/>
    <lineage>
        <taxon>Eukaryota</taxon>
        <taxon>Metazoa</taxon>
        <taxon>Spiralia</taxon>
        <taxon>Gnathifera</taxon>
        <taxon>Rotifera</taxon>
        <taxon>Eurotatoria</taxon>
        <taxon>Bdelloidea</taxon>
        <taxon>Philodinida</taxon>
        <taxon>Philodinidae</taxon>
        <taxon>Rotaria</taxon>
    </lineage>
</organism>
<dbReference type="EMBL" id="CAJNYU010001802">
    <property type="protein sequence ID" value="CAF3468443.1"/>
    <property type="molecule type" value="Genomic_DNA"/>
</dbReference>
<evidence type="ECO:0000313" key="4">
    <source>
        <dbReference type="Proteomes" id="UP000663872"/>
    </source>
</evidence>
<sequence>MYRPSRSQHIRAEQETNFKGIQYNMNTNYHRRLFTLAHIVIFLIFLSIVNCTSDQMKKTLLDNRMRATATIKNHLYDTLEEEKFKNDYDREIQHVISGMLKMYPHRRAAAFHAMRGKRSINTV</sequence>
<name>A0A817WRU6_9BILA</name>
<dbReference type="AlphaFoldDB" id="A0A817WRU6"/>
<comment type="caution">
    <text evidence="2">The sequence shown here is derived from an EMBL/GenBank/DDBJ whole genome shotgun (WGS) entry which is preliminary data.</text>
</comment>
<keyword evidence="1" id="KW-0812">Transmembrane</keyword>
<evidence type="ECO:0000256" key="1">
    <source>
        <dbReference type="SAM" id="Phobius"/>
    </source>
</evidence>